<feature type="compositionally biased region" description="Polar residues" evidence="1">
    <location>
        <begin position="41"/>
        <end position="73"/>
    </location>
</feature>
<protein>
    <submittedName>
        <fullName evidence="2">Uncharacterized protein</fullName>
    </submittedName>
</protein>
<evidence type="ECO:0000256" key="1">
    <source>
        <dbReference type="SAM" id="MobiDB-lite"/>
    </source>
</evidence>
<feature type="compositionally biased region" description="Basic and acidic residues" evidence="1">
    <location>
        <begin position="76"/>
        <end position="89"/>
    </location>
</feature>
<keyword evidence="3" id="KW-1185">Reference proteome</keyword>
<dbReference type="EMBL" id="JASJQH010011369">
    <property type="protein sequence ID" value="KAK9667452.1"/>
    <property type="molecule type" value="Genomic_DNA"/>
</dbReference>
<feature type="non-terminal residue" evidence="2">
    <location>
        <position position="140"/>
    </location>
</feature>
<name>A0ABR2VL37_9FUNG</name>
<evidence type="ECO:0000313" key="2">
    <source>
        <dbReference type="EMBL" id="KAK9667452.1"/>
    </source>
</evidence>
<evidence type="ECO:0000313" key="3">
    <source>
        <dbReference type="Proteomes" id="UP001479436"/>
    </source>
</evidence>
<dbReference type="Proteomes" id="UP001479436">
    <property type="component" value="Unassembled WGS sequence"/>
</dbReference>
<reference evidence="2 3" key="1">
    <citation type="submission" date="2023-04" db="EMBL/GenBank/DDBJ databases">
        <title>Genome of Basidiobolus ranarum AG-B5.</title>
        <authorList>
            <person name="Stajich J.E."/>
            <person name="Carter-House D."/>
            <person name="Gryganskyi A."/>
        </authorList>
    </citation>
    <scope>NUCLEOTIDE SEQUENCE [LARGE SCALE GENOMIC DNA]</scope>
    <source>
        <strain evidence="2 3">AG-B5</strain>
    </source>
</reference>
<gene>
    <name evidence="2" type="ORF">K7432_017847</name>
</gene>
<proteinExistence type="predicted"/>
<feature type="compositionally biased region" description="Basic residues" evidence="1">
    <location>
        <begin position="92"/>
        <end position="111"/>
    </location>
</feature>
<sequence length="140" mass="15373">MRSLTRYSRRQRHHEEDSEDSGSDVISALSSDEETCDSDASGRSNPTTGVARSTNRTKSNKINKNNGDESLTTAIKDLKLDKSDKDYGYRGRGVKRGGFRGRGRGRGKRGGKFPSSRSDTQSPVPMTEERAVTPSTLTSE</sequence>
<feature type="region of interest" description="Disordered" evidence="1">
    <location>
        <begin position="1"/>
        <end position="140"/>
    </location>
</feature>
<organism evidence="2 3">
    <name type="scientific">Basidiobolus ranarum</name>
    <dbReference type="NCBI Taxonomy" id="34480"/>
    <lineage>
        <taxon>Eukaryota</taxon>
        <taxon>Fungi</taxon>
        <taxon>Fungi incertae sedis</taxon>
        <taxon>Zoopagomycota</taxon>
        <taxon>Entomophthoromycotina</taxon>
        <taxon>Basidiobolomycetes</taxon>
        <taxon>Basidiobolales</taxon>
        <taxon>Basidiobolaceae</taxon>
        <taxon>Basidiobolus</taxon>
    </lineage>
</organism>
<comment type="caution">
    <text evidence="2">The sequence shown here is derived from an EMBL/GenBank/DDBJ whole genome shotgun (WGS) entry which is preliminary data.</text>
</comment>
<accession>A0ABR2VL37</accession>
<feature type="compositionally biased region" description="Polar residues" evidence="1">
    <location>
        <begin position="115"/>
        <end position="124"/>
    </location>
</feature>